<dbReference type="Pfam" id="PF13181">
    <property type="entry name" value="TPR_8"/>
    <property type="match status" value="1"/>
</dbReference>
<dbReference type="InterPro" id="IPR011990">
    <property type="entry name" value="TPR-like_helical_dom_sf"/>
</dbReference>
<comment type="caution">
    <text evidence="5">The sequence shown here is derived from an EMBL/GenBank/DDBJ whole genome shotgun (WGS) entry which is preliminary data.</text>
</comment>
<reference evidence="5" key="1">
    <citation type="submission" date="2020-06" db="EMBL/GenBank/DDBJ databases">
        <title>Draft genome of Bugula neritina, a colonial animal packing powerful symbionts and potential medicines.</title>
        <authorList>
            <person name="Rayko M."/>
        </authorList>
    </citation>
    <scope>NUCLEOTIDE SEQUENCE [LARGE SCALE GENOMIC DNA]</scope>
    <source>
        <strain evidence="5">Kwan_BN1</strain>
    </source>
</reference>
<dbReference type="AlphaFoldDB" id="A0A7J7K3A5"/>
<dbReference type="InterPro" id="IPR032076">
    <property type="entry name" value="TTC5_OB"/>
</dbReference>
<organism evidence="5 6">
    <name type="scientific">Bugula neritina</name>
    <name type="common">Brown bryozoan</name>
    <name type="synonym">Sertularia neritina</name>
    <dbReference type="NCBI Taxonomy" id="10212"/>
    <lineage>
        <taxon>Eukaryota</taxon>
        <taxon>Metazoa</taxon>
        <taxon>Spiralia</taxon>
        <taxon>Lophotrochozoa</taxon>
        <taxon>Bryozoa</taxon>
        <taxon>Gymnolaemata</taxon>
        <taxon>Cheilostomatida</taxon>
        <taxon>Flustrina</taxon>
        <taxon>Buguloidea</taxon>
        <taxon>Bugulidae</taxon>
        <taxon>Bugula</taxon>
    </lineage>
</organism>
<gene>
    <name evidence="5" type="ORF">EB796_008592</name>
</gene>
<evidence type="ECO:0000313" key="6">
    <source>
        <dbReference type="Proteomes" id="UP000593567"/>
    </source>
</evidence>
<keyword evidence="6" id="KW-1185">Reference proteome</keyword>
<feature type="repeat" description="TPR" evidence="3">
    <location>
        <begin position="95"/>
        <end position="128"/>
    </location>
</feature>
<feature type="domain" description="Tetratricopeptide repeat protein 5 OB fold" evidence="4">
    <location>
        <begin position="310"/>
        <end position="425"/>
    </location>
</feature>
<dbReference type="Pfam" id="PF16669">
    <property type="entry name" value="TTC5_OB"/>
    <property type="match status" value="1"/>
</dbReference>
<dbReference type="EMBL" id="VXIV02001455">
    <property type="protein sequence ID" value="KAF6033102.1"/>
    <property type="molecule type" value="Genomic_DNA"/>
</dbReference>
<evidence type="ECO:0000256" key="1">
    <source>
        <dbReference type="ARBA" id="ARBA00022737"/>
    </source>
</evidence>
<dbReference type="InterPro" id="IPR019734">
    <property type="entry name" value="TPR_rpt"/>
</dbReference>
<dbReference type="InterPro" id="IPR050498">
    <property type="entry name" value="Ycf3"/>
</dbReference>
<protein>
    <submittedName>
        <fullName evidence="5">TTC5</fullName>
    </submittedName>
</protein>
<proteinExistence type="predicted"/>
<dbReference type="OrthoDB" id="423589at2759"/>
<feature type="repeat" description="TPR" evidence="3">
    <location>
        <begin position="214"/>
        <end position="247"/>
    </location>
</feature>
<dbReference type="SUPFAM" id="SSF48452">
    <property type="entry name" value="TPR-like"/>
    <property type="match status" value="1"/>
</dbReference>
<dbReference type="PROSITE" id="PS50005">
    <property type="entry name" value="TPR"/>
    <property type="match status" value="2"/>
</dbReference>
<evidence type="ECO:0000256" key="2">
    <source>
        <dbReference type="ARBA" id="ARBA00022803"/>
    </source>
</evidence>
<dbReference type="Gene3D" id="1.25.40.10">
    <property type="entry name" value="Tetratricopeptide repeat domain"/>
    <property type="match status" value="1"/>
</dbReference>
<keyword evidence="2 3" id="KW-0802">TPR repeat</keyword>
<evidence type="ECO:0000259" key="4">
    <source>
        <dbReference type="Pfam" id="PF16669"/>
    </source>
</evidence>
<dbReference type="SMART" id="SM00028">
    <property type="entry name" value="TPR"/>
    <property type="match status" value="3"/>
</dbReference>
<dbReference type="Proteomes" id="UP000593567">
    <property type="component" value="Unassembled WGS sequence"/>
</dbReference>
<dbReference type="Gene3D" id="2.40.50.550">
    <property type="match status" value="1"/>
</dbReference>
<dbReference type="PANTHER" id="PTHR44858">
    <property type="entry name" value="TETRATRICOPEPTIDE REPEAT PROTEIN 6"/>
    <property type="match status" value="1"/>
</dbReference>
<dbReference type="PANTHER" id="PTHR44858:SF1">
    <property type="entry name" value="UDP-N-ACETYLGLUCOSAMINE--PEPTIDE N-ACETYLGLUCOSAMINYLTRANSFERASE SPINDLY-RELATED"/>
    <property type="match status" value="1"/>
</dbReference>
<evidence type="ECO:0000313" key="5">
    <source>
        <dbReference type="EMBL" id="KAF6033102.1"/>
    </source>
</evidence>
<name>A0A7J7K3A5_BUGNE</name>
<sequence length="435" mass="48158">MSLTRDELLHKVDELYQYRDLYIEEHSVDKADQKEADVEKKMLETLQLIDENKTSLKSKAEHLMLSGKCLNVKSKFDENAQELVSKAVKLDPKHVESWNILGECFWKKGDIESAKNCFTGALQHSKNKVSLRNLSMVLRQFGSSPEDKLHHIHDSVTHAKEAINLDISDGTSWFVLGNAYLALFFSGSQNEQSIQNCMKAYSQAEKDLIAKNNPDLHFNRSMCYMYQGDFVSAFSGFKKSAELDPSWDMPKAKADMLKTYLKALTNMLTTKCGLVGKTKLQKLKSSIDSSGLGPYSGGSYTSPVGHSINLEYKCFGALSSGLNTGVVVCGKVIGSRSSDSAMPYTFILVDADEQCIAVCLYNVAQTYGVNSGDCVAIPEPYLMSIKFEEEDSDSDAIIQYEFIRVETPMVLAVNGKKLGIGKQAPTVLSVTALSD</sequence>
<accession>A0A7J7K3A5</accession>
<keyword evidence="1" id="KW-0677">Repeat</keyword>
<dbReference type="InterPro" id="IPR038645">
    <property type="entry name" value="TTC5_OB_sf"/>
</dbReference>
<evidence type="ECO:0000256" key="3">
    <source>
        <dbReference type="PROSITE-ProRule" id="PRU00339"/>
    </source>
</evidence>